<dbReference type="Proteomes" id="UP000533017">
    <property type="component" value="Unassembled WGS sequence"/>
</dbReference>
<dbReference type="Pfam" id="PF11228">
    <property type="entry name" value="DUF3027"/>
    <property type="match status" value="1"/>
</dbReference>
<reference evidence="1 4" key="2">
    <citation type="submission" date="2020-07" db="EMBL/GenBank/DDBJ databases">
        <title>Sequencing the genomes of 1000 actinobacteria strains.</title>
        <authorList>
            <person name="Klenk H.-P."/>
        </authorList>
    </citation>
    <scope>NUCLEOTIDE SEQUENCE [LARGE SCALE GENOMIC DNA]</scope>
    <source>
        <strain evidence="1 4">DSM 45117</strain>
    </source>
</reference>
<gene>
    <name evidence="1" type="ORF">FHR37_000113</name>
    <name evidence="2" type="ORF">SAMN05421678_12249</name>
</gene>
<dbReference type="STRING" id="504797.SAMN05421678_12249"/>
<proteinExistence type="predicted"/>
<accession>A0A1I3B5I9</accession>
<evidence type="ECO:0000313" key="4">
    <source>
        <dbReference type="Proteomes" id="UP000533017"/>
    </source>
</evidence>
<dbReference type="InterPro" id="IPR021391">
    <property type="entry name" value="DUF3027"/>
</dbReference>
<dbReference type="AlphaFoldDB" id="A0A1I3B5I9"/>
<sequence length="271" mass="28538">MSTTTRRLSRTVRIDAVCAGAVELARAAAREVAAEGEVGAYLGCETEGERVVTHYFAADHRGYLGWRWAVSVARAARAKAATVDEVVLLPGPEAITSPAWVPWSQRVQAGDLGPGDILPTAADDFRLVPGYLGPDDTGSADSLRVLNQEVGLGRVRVLSVEGRDDAAERWYTGPNGPEDPVAQAAPAACSTCAFLVPLAGPLGTVFGVCSNEFSPSDAQVVAFDHGCGAHSEIQAPTPASAEPTGLPSHVLDTLGYDDLEYQPRKSRRSGR</sequence>
<evidence type="ECO:0000313" key="2">
    <source>
        <dbReference type="EMBL" id="SFH57543.1"/>
    </source>
</evidence>
<evidence type="ECO:0000313" key="3">
    <source>
        <dbReference type="Proteomes" id="UP000199052"/>
    </source>
</evidence>
<organism evidence="2 3">
    <name type="scientific">Actinopolymorpha cephalotaxi</name>
    <dbReference type="NCBI Taxonomy" id="504797"/>
    <lineage>
        <taxon>Bacteria</taxon>
        <taxon>Bacillati</taxon>
        <taxon>Actinomycetota</taxon>
        <taxon>Actinomycetes</taxon>
        <taxon>Propionibacteriales</taxon>
        <taxon>Actinopolymorphaceae</taxon>
        <taxon>Actinopolymorpha</taxon>
    </lineage>
</organism>
<evidence type="ECO:0000313" key="1">
    <source>
        <dbReference type="EMBL" id="NYH81262.1"/>
    </source>
</evidence>
<name>A0A1I3B5I9_9ACTN</name>
<protein>
    <recommendedName>
        <fullName evidence="5">DUF3027 domain-containing protein</fullName>
    </recommendedName>
</protein>
<keyword evidence="4" id="KW-1185">Reference proteome</keyword>
<dbReference type="EMBL" id="JACBZA010000001">
    <property type="protein sequence ID" value="NYH81262.1"/>
    <property type="molecule type" value="Genomic_DNA"/>
</dbReference>
<reference evidence="2 3" key="1">
    <citation type="submission" date="2016-10" db="EMBL/GenBank/DDBJ databases">
        <authorList>
            <person name="de Groot N.N."/>
        </authorList>
    </citation>
    <scope>NUCLEOTIDE SEQUENCE [LARGE SCALE GENOMIC DNA]</scope>
    <source>
        <strain evidence="2 3">CPCC 202808</strain>
    </source>
</reference>
<dbReference type="EMBL" id="FOOI01000022">
    <property type="protein sequence ID" value="SFH57543.1"/>
    <property type="molecule type" value="Genomic_DNA"/>
</dbReference>
<evidence type="ECO:0008006" key="5">
    <source>
        <dbReference type="Google" id="ProtNLM"/>
    </source>
</evidence>
<dbReference type="Proteomes" id="UP000199052">
    <property type="component" value="Unassembled WGS sequence"/>
</dbReference>
<dbReference type="RefSeq" id="WP_237769104.1">
    <property type="nucleotide sequence ID" value="NZ_FOOI01000022.1"/>
</dbReference>